<evidence type="ECO:0008006" key="3">
    <source>
        <dbReference type="Google" id="ProtNLM"/>
    </source>
</evidence>
<protein>
    <recommendedName>
        <fullName evidence="3">LysM domain-containing protein</fullName>
    </recommendedName>
</protein>
<sequence length="189" mass="21562">MRRELIALLPVMALSAVFVVNQSCATKSALEEVEQETEGPKKNIEQAKENLKEARNVLGEARSVLESAKEKLAEHVADKALHTPPPPPVEEKVEEAVEEVPEFGTVRVGWCDTLWDISSEVYNNSLYWPAIYNLNRDKIGEDPWILTQGTVLKYKKTLTPEEKNRAIREAIEWDLRFKDRPRSPKCPPR</sequence>
<keyword evidence="1" id="KW-0175">Coiled coil</keyword>
<dbReference type="AlphaFoldDB" id="A0A7C5L5T5"/>
<dbReference type="EMBL" id="DRNB01000175">
    <property type="protein sequence ID" value="HHJ64211.1"/>
    <property type="molecule type" value="Genomic_DNA"/>
</dbReference>
<gene>
    <name evidence="2" type="ORF">ENJ61_04810</name>
</gene>
<feature type="coiled-coil region" evidence="1">
    <location>
        <begin position="30"/>
        <end position="71"/>
    </location>
</feature>
<comment type="caution">
    <text evidence="2">The sequence shown here is derived from an EMBL/GenBank/DDBJ whole genome shotgun (WGS) entry which is preliminary data.</text>
</comment>
<evidence type="ECO:0000256" key="1">
    <source>
        <dbReference type="SAM" id="Coils"/>
    </source>
</evidence>
<accession>A0A7C5L5T5</accession>
<name>A0A7C5L5T5_AQUAO</name>
<organism evidence="2">
    <name type="scientific">Aquifex aeolicus</name>
    <dbReference type="NCBI Taxonomy" id="63363"/>
    <lineage>
        <taxon>Bacteria</taxon>
        <taxon>Pseudomonadati</taxon>
        <taxon>Aquificota</taxon>
        <taxon>Aquificia</taxon>
        <taxon>Aquificales</taxon>
        <taxon>Aquificaceae</taxon>
        <taxon>Aquifex</taxon>
    </lineage>
</organism>
<dbReference type="Proteomes" id="UP000885792">
    <property type="component" value="Unassembled WGS sequence"/>
</dbReference>
<proteinExistence type="predicted"/>
<evidence type="ECO:0000313" key="2">
    <source>
        <dbReference type="EMBL" id="HHJ64211.1"/>
    </source>
</evidence>
<reference evidence="2" key="1">
    <citation type="journal article" date="2020" name="mSystems">
        <title>Genome- and Community-Level Interaction Insights into Carbon Utilization and Element Cycling Functions of Hydrothermarchaeota in Hydrothermal Sediment.</title>
        <authorList>
            <person name="Zhou Z."/>
            <person name="Liu Y."/>
            <person name="Xu W."/>
            <person name="Pan J."/>
            <person name="Luo Z.H."/>
            <person name="Li M."/>
        </authorList>
    </citation>
    <scope>NUCLEOTIDE SEQUENCE [LARGE SCALE GENOMIC DNA]</scope>
    <source>
        <strain evidence="2">HyVt-501</strain>
    </source>
</reference>